<name>A0A9Q3H8F8_9BASI</name>
<dbReference type="Pfam" id="PF02992">
    <property type="entry name" value="Transposase_21"/>
    <property type="match status" value="1"/>
</dbReference>
<keyword evidence="2" id="KW-1185">Reference proteome</keyword>
<dbReference type="EMBL" id="AVOT02013362">
    <property type="protein sequence ID" value="MBW0495938.1"/>
    <property type="molecule type" value="Genomic_DNA"/>
</dbReference>
<dbReference type="PANTHER" id="PTHR46579">
    <property type="entry name" value="F5/8 TYPE C DOMAIN-CONTAINING PROTEIN-RELATED"/>
    <property type="match status" value="1"/>
</dbReference>
<comment type="caution">
    <text evidence="1">The sequence shown here is derived from an EMBL/GenBank/DDBJ whole genome shotgun (WGS) entry which is preliminary data.</text>
</comment>
<evidence type="ECO:0008006" key="3">
    <source>
        <dbReference type="Google" id="ProtNLM"/>
    </source>
</evidence>
<dbReference type="InterPro" id="IPR004242">
    <property type="entry name" value="Transposase_21"/>
</dbReference>
<sequence length="626" mass="71526">MWLYLSFRLSQENVRKAREILIHIIHCFTHEGLPNDTLLSNVPHDICTISKQLKLEFPFEQHVGCPHCYSLYDIEDAPKYCTYKPTISRKPCNTELFNKFKVYPLPHLQLSPKNLTLTNQCRTLGEICLKGQKPHCIPLARFFSQSVLEWIKWFLNIPGIEQGIEDWAYELSTHQSIAVCDVAQGSVWKDLFLPPSANHPLELGLSLFVDWFNPKGNKISGKQTSMGILVLHCLNLRPRERFQQQHSCLAGVIPSPNQPDMVTINNVLKPLIDELIELNRGVKIITPNHPRGRYVVVKLVGLIGDIVATHKAGGFMSHSAKYFCSWCELKDIERTHLKLGKPRKRSAVLSASRRWKEAKSTTAQQRLAQYCGIRWSEINRLPYWDPVKNICLGVLHNWYEGVLQHHFRYRWGFDTAIIEKEKHQPGISGYESDELMENCTQSETEDNLTISGYLSQEVINKLKKQLSKVVVPKGVCHIPGGIGTARNGKLKGNEWSVLFNIYLPLTVLDILWDLGPKNHLVLINIGALIQCTKLVGARWVTEDNGHLFCKAWAHIRTPPRHFSQIGEHITVTIMPCTFLSSYQDGALSMGYQSMVAKVWSEYSKRSKQIHLKVFIEKLFTTFGNSM</sequence>
<evidence type="ECO:0000313" key="1">
    <source>
        <dbReference type="EMBL" id="MBW0495938.1"/>
    </source>
</evidence>
<protein>
    <recommendedName>
        <fullName evidence="3">Transposase domain-containing protein</fullName>
    </recommendedName>
</protein>
<gene>
    <name evidence="1" type="ORF">O181_035653</name>
</gene>
<dbReference type="PANTHER" id="PTHR46579:SF1">
    <property type="entry name" value="F5_8 TYPE C DOMAIN-CONTAINING PROTEIN"/>
    <property type="match status" value="1"/>
</dbReference>
<dbReference type="Proteomes" id="UP000765509">
    <property type="component" value="Unassembled WGS sequence"/>
</dbReference>
<accession>A0A9Q3H8F8</accession>
<dbReference type="OrthoDB" id="3269001at2759"/>
<organism evidence="1 2">
    <name type="scientific">Austropuccinia psidii MF-1</name>
    <dbReference type="NCBI Taxonomy" id="1389203"/>
    <lineage>
        <taxon>Eukaryota</taxon>
        <taxon>Fungi</taxon>
        <taxon>Dikarya</taxon>
        <taxon>Basidiomycota</taxon>
        <taxon>Pucciniomycotina</taxon>
        <taxon>Pucciniomycetes</taxon>
        <taxon>Pucciniales</taxon>
        <taxon>Sphaerophragmiaceae</taxon>
        <taxon>Austropuccinia</taxon>
    </lineage>
</organism>
<proteinExistence type="predicted"/>
<reference evidence="1" key="1">
    <citation type="submission" date="2021-03" db="EMBL/GenBank/DDBJ databases">
        <title>Draft genome sequence of rust myrtle Austropuccinia psidii MF-1, a brazilian biotype.</title>
        <authorList>
            <person name="Quecine M.C."/>
            <person name="Pachon D.M.R."/>
            <person name="Bonatelli M.L."/>
            <person name="Correr F.H."/>
            <person name="Franceschini L.M."/>
            <person name="Leite T.F."/>
            <person name="Margarido G.R.A."/>
            <person name="Almeida C.A."/>
            <person name="Ferrarezi J.A."/>
            <person name="Labate C.A."/>
        </authorList>
    </citation>
    <scope>NUCLEOTIDE SEQUENCE</scope>
    <source>
        <strain evidence="1">MF-1</strain>
    </source>
</reference>
<dbReference type="AlphaFoldDB" id="A0A9Q3H8F8"/>
<evidence type="ECO:0000313" key="2">
    <source>
        <dbReference type="Proteomes" id="UP000765509"/>
    </source>
</evidence>